<comment type="caution">
    <text evidence="5">The sequence shown here is derived from an EMBL/GenBank/DDBJ whole genome shotgun (WGS) entry which is preliminary data.</text>
</comment>
<dbReference type="PANTHER" id="PTHR48078:SF6">
    <property type="entry name" value="L-THREONINE DEHYDRATASE CATABOLIC TDCB"/>
    <property type="match status" value="1"/>
</dbReference>
<dbReference type="SUPFAM" id="SSF53686">
    <property type="entry name" value="Tryptophan synthase beta subunit-like PLP-dependent enzymes"/>
    <property type="match status" value="1"/>
</dbReference>
<dbReference type="EMBL" id="JADQDO010000013">
    <property type="protein sequence ID" value="MBF9235424.1"/>
    <property type="molecule type" value="Genomic_DNA"/>
</dbReference>
<dbReference type="GO" id="GO:0004794">
    <property type="term" value="F:threonine deaminase activity"/>
    <property type="evidence" value="ECO:0007669"/>
    <property type="project" value="TreeGrafter"/>
</dbReference>
<evidence type="ECO:0000256" key="1">
    <source>
        <dbReference type="ARBA" id="ARBA00001933"/>
    </source>
</evidence>
<name>A0A931BVF4_9HYPH</name>
<dbReference type="InterPro" id="IPR050147">
    <property type="entry name" value="Ser/Thr_Dehydratase"/>
</dbReference>
<dbReference type="GO" id="GO:0006567">
    <property type="term" value="P:L-threonine catabolic process"/>
    <property type="evidence" value="ECO:0007669"/>
    <property type="project" value="TreeGrafter"/>
</dbReference>
<dbReference type="Proteomes" id="UP000599312">
    <property type="component" value="Unassembled WGS sequence"/>
</dbReference>
<comment type="cofactor">
    <cofactor evidence="1">
        <name>pyridoxal 5'-phosphate</name>
        <dbReference type="ChEBI" id="CHEBI:597326"/>
    </cofactor>
</comment>
<dbReference type="InterPro" id="IPR036052">
    <property type="entry name" value="TrpB-like_PALP_sf"/>
</dbReference>
<evidence type="ECO:0000259" key="4">
    <source>
        <dbReference type="Pfam" id="PF00291"/>
    </source>
</evidence>
<keyword evidence="6" id="KW-1185">Reference proteome</keyword>
<evidence type="ECO:0000256" key="3">
    <source>
        <dbReference type="ARBA" id="ARBA00023239"/>
    </source>
</evidence>
<organism evidence="5 6">
    <name type="scientific">Microvirga alba</name>
    <dbReference type="NCBI Taxonomy" id="2791025"/>
    <lineage>
        <taxon>Bacteria</taxon>
        <taxon>Pseudomonadati</taxon>
        <taxon>Pseudomonadota</taxon>
        <taxon>Alphaproteobacteria</taxon>
        <taxon>Hyphomicrobiales</taxon>
        <taxon>Methylobacteriaceae</taxon>
        <taxon>Microvirga</taxon>
    </lineage>
</organism>
<gene>
    <name evidence="5" type="ORF">I2H38_18845</name>
</gene>
<keyword evidence="3" id="KW-0456">Lyase</keyword>
<accession>A0A931BVF4</accession>
<dbReference type="InterPro" id="IPR001926">
    <property type="entry name" value="TrpB-like_PALP"/>
</dbReference>
<keyword evidence="2" id="KW-0663">Pyridoxal phosphate</keyword>
<evidence type="ECO:0000256" key="2">
    <source>
        <dbReference type="ARBA" id="ARBA00022898"/>
    </source>
</evidence>
<dbReference type="GO" id="GO:0009097">
    <property type="term" value="P:isoleucine biosynthetic process"/>
    <property type="evidence" value="ECO:0007669"/>
    <property type="project" value="TreeGrafter"/>
</dbReference>
<protein>
    <submittedName>
        <fullName evidence="5">Pyridoxal-phosphate dependent enzyme</fullName>
    </submittedName>
</protein>
<dbReference type="RefSeq" id="WP_196273418.1">
    <property type="nucleotide sequence ID" value="NZ_JADQDO010000013.1"/>
</dbReference>
<dbReference type="AlphaFoldDB" id="A0A931BVF4"/>
<dbReference type="Gene3D" id="3.40.50.1100">
    <property type="match status" value="2"/>
</dbReference>
<dbReference type="PANTHER" id="PTHR48078">
    <property type="entry name" value="THREONINE DEHYDRATASE, MITOCHONDRIAL-RELATED"/>
    <property type="match status" value="1"/>
</dbReference>
<evidence type="ECO:0000313" key="5">
    <source>
        <dbReference type="EMBL" id="MBF9235424.1"/>
    </source>
</evidence>
<dbReference type="Pfam" id="PF00291">
    <property type="entry name" value="PALP"/>
    <property type="match status" value="1"/>
</dbReference>
<reference evidence="5" key="1">
    <citation type="submission" date="2020-11" db="EMBL/GenBank/DDBJ databases">
        <authorList>
            <person name="Kim M.K."/>
        </authorList>
    </citation>
    <scope>NUCLEOTIDE SEQUENCE</scope>
    <source>
        <strain evidence="5">BT350</strain>
    </source>
</reference>
<feature type="domain" description="Tryptophan synthase beta chain-like PALP" evidence="4">
    <location>
        <begin position="73"/>
        <end position="374"/>
    </location>
</feature>
<sequence>MTYNGTVWLQGVTSGEKHEIGPLFFDPVDGGQLSVTFDLQAVAERFADEWKSVGSMWDRFGAVLAPLDRSHVISLGEGSTPLVRSERIAKRLGLKNLFFKLESCNPTGSFKDRQISVALSMGRSWGRTRYATVSSGNVGNALSAYCAKAGYEAFVWVSDDTAESKRQQISVYGGQLFLVPAPGEGRVRDHWNLFRDLQGFCLARNIVPMISARPVNPFMVEGTKTIAFEIAAELNRVPDEVFCCVGGGGLLGGMHKGFSELVGLGQSTHMPRIHGGQRTDRNYAPIDKVTHRLYVEGDYYLPLDGEWAWSAIQDTGGTLLPVSSDEIAEAQAWLANLEGIFAEPQGAYATAALIRAARNGEVDSDATVTCIVTGIGLKDMTATKRFAEFEPQRAAITVTGLADSSL</sequence>
<proteinExistence type="predicted"/>
<dbReference type="GO" id="GO:0003941">
    <property type="term" value="F:L-serine ammonia-lyase activity"/>
    <property type="evidence" value="ECO:0007669"/>
    <property type="project" value="TreeGrafter"/>
</dbReference>
<evidence type="ECO:0000313" key="6">
    <source>
        <dbReference type="Proteomes" id="UP000599312"/>
    </source>
</evidence>
<dbReference type="GO" id="GO:0006565">
    <property type="term" value="P:L-serine catabolic process"/>
    <property type="evidence" value="ECO:0007669"/>
    <property type="project" value="TreeGrafter"/>
</dbReference>